<evidence type="ECO:0000259" key="4">
    <source>
        <dbReference type="PROSITE" id="PS51770"/>
    </source>
</evidence>
<evidence type="ECO:0000313" key="6">
    <source>
        <dbReference type="Proteomes" id="UP000198915"/>
    </source>
</evidence>
<dbReference type="InterPro" id="IPR006683">
    <property type="entry name" value="Thioestr_dom"/>
</dbReference>
<reference evidence="6" key="1">
    <citation type="submission" date="2016-10" db="EMBL/GenBank/DDBJ databases">
        <authorList>
            <person name="Varghese N."/>
            <person name="Submissions S."/>
        </authorList>
    </citation>
    <scope>NUCLEOTIDE SEQUENCE [LARGE SCALE GENOMIC DNA]</scope>
    <source>
        <strain evidence="6">OK042</strain>
    </source>
</reference>
<dbReference type="AlphaFoldDB" id="A0A1I3TRN9"/>
<dbReference type="Pfam" id="PF03061">
    <property type="entry name" value="4HBT"/>
    <property type="match status" value="1"/>
</dbReference>
<evidence type="ECO:0000256" key="2">
    <source>
        <dbReference type="ARBA" id="ARBA00022801"/>
    </source>
</evidence>
<dbReference type="GeneID" id="301130378"/>
<dbReference type="PANTHER" id="PTHR11049">
    <property type="entry name" value="ACYL COENZYME A THIOESTER HYDROLASE"/>
    <property type="match status" value="1"/>
</dbReference>
<keyword evidence="2 3" id="KW-0378">Hydrolase</keyword>
<dbReference type="RefSeq" id="WP_092267970.1">
    <property type="nucleotide sequence ID" value="NZ_BJOE01000003.1"/>
</dbReference>
<dbReference type="InterPro" id="IPR033120">
    <property type="entry name" value="HOTDOG_ACOT"/>
</dbReference>
<name>A0A1I3TRN9_9BACL</name>
<evidence type="ECO:0000256" key="3">
    <source>
        <dbReference type="PROSITE-ProRule" id="PRU01106"/>
    </source>
</evidence>
<evidence type="ECO:0000256" key="1">
    <source>
        <dbReference type="ARBA" id="ARBA00010458"/>
    </source>
</evidence>
<dbReference type="PANTHER" id="PTHR11049:SF24">
    <property type="entry name" value="CYTOSOLIC ACYL COENZYME A THIOESTER HYDROLASE"/>
    <property type="match status" value="1"/>
</dbReference>
<dbReference type="InterPro" id="IPR040170">
    <property type="entry name" value="Cytosol_ACT"/>
</dbReference>
<dbReference type="SUPFAM" id="SSF54637">
    <property type="entry name" value="Thioesterase/thiol ester dehydrase-isomerase"/>
    <property type="match status" value="1"/>
</dbReference>
<dbReference type="Gene3D" id="3.10.129.10">
    <property type="entry name" value="Hotdog Thioesterase"/>
    <property type="match status" value="1"/>
</dbReference>
<gene>
    <name evidence="5" type="ORF">SAMN05518846_10562</name>
</gene>
<protein>
    <submittedName>
        <fullName evidence="5">Acyl-CoA hydrolase</fullName>
    </submittedName>
</protein>
<feature type="domain" description="HotDog ACOT-type" evidence="4">
    <location>
        <begin position="7"/>
        <end position="119"/>
    </location>
</feature>
<dbReference type="STRING" id="1884381.SAMN05518846_10562"/>
<keyword evidence="6" id="KW-1185">Reference proteome</keyword>
<dbReference type="GO" id="GO:0009062">
    <property type="term" value="P:fatty acid catabolic process"/>
    <property type="evidence" value="ECO:0007669"/>
    <property type="project" value="TreeGrafter"/>
</dbReference>
<dbReference type="CDD" id="cd03442">
    <property type="entry name" value="BFIT_BACH"/>
    <property type="match status" value="1"/>
</dbReference>
<dbReference type="GO" id="GO:0006637">
    <property type="term" value="P:acyl-CoA metabolic process"/>
    <property type="evidence" value="ECO:0007669"/>
    <property type="project" value="TreeGrafter"/>
</dbReference>
<dbReference type="GO" id="GO:0005829">
    <property type="term" value="C:cytosol"/>
    <property type="evidence" value="ECO:0007669"/>
    <property type="project" value="TreeGrafter"/>
</dbReference>
<sequence length="169" mass="18585">MNIKTMQDSRTIQASLVQPSDTNYHGTIFGGSMMAYIDEVAAIAAMRHSRRPVVTASIDSIDFLAPVKMGHSICLEAIVTSTGRTSMEVFVKVISENLQTGERILTATSFLTFVALDEAGNPTEVPGIVAETDEEKRLMASAEERKKMRKERKANTQAFISELTIEKTI</sequence>
<organism evidence="5 6">
    <name type="scientific">Brevibacillus centrosporus</name>
    <dbReference type="NCBI Taxonomy" id="54910"/>
    <lineage>
        <taxon>Bacteria</taxon>
        <taxon>Bacillati</taxon>
        <taxon>Bacillota</taxon>
        <taxon>Bacilli</taxon>
        <taxon>Bacillales</taxon>
        <taxon>Paenibacillaceae</taxon>
        <taxon>Brevibacillus</taxon>
    </lineage>
</organism>
<evidence type="ECO:0000313" key="5">
    <source>
        <dbReference type="EMBL" id="SFJ73280.1"/>
    </source>
</evidence>
<dbReference type="PROSITE" id="PS51770">
    <property type="entry name" value="HOTDOG_ACOT"/>
    <property type="match status" value="1"/>
</dbReference>
<dbReference type="InterPro" id="IPR029069">
    <property type="entry name" value="HotDog_dom_sf"/>
</dbReference>
<dbReference type="EMBL" id="FORT01000005">
    <property type="protein sequence ID" value="SFJ73280.1"/>
    <property type="molecule type" value="Genomic_DNA"/>
</dbReference>
<proteinExistence type="inferred from homology"/>
<dbReference type="Proteomes" id="UP000198915">
    <property type="component" value="Unassembled WGS sequence"/>
</dbReference>
<comment type="similarity">
    <text evidence="1">Belongs to the acyl coenzyme A hydrolase family.</text>
</comment>
<accession>A0A1I3TRN9</accession>
<dbReference type="GO" id="GO:0052816">
    <property type="term" value="F:long-chain fatty acyl-CoA hydrolase activity"/>
    <property type="evidence" value="ECO:0007669"/>
    <property type="project" value="TreeGrafter"/>
</dbReference>